<evidence type="ECO:0000313" key="1">
    <source>
        <dbReference type="EMBL" id="MFM9330509.1"/>
    </source>
</evidence>
<dbReference type="EC" id="2.7.7.65" evidence="1"/>
<proteinExistence type="predicted"/>
<comment type="caution">
    <text evidence="1">The sequence shown here is derived from an EMBL/GenBank/DDBJ whole genome shotgun (WGS) entry which is preliminary data.</text>
</comment>
<protein>
    <submittedName>
        <fullName evidence="1">Diguanylate cyclase domain-containing protein</fullName>
        <ecNumber evidence="1">2.7.7.65</ecNumber>
    </submittedName>
</protein>
<keyword evidence="2" id="KW-1185">Reference proteome</keyword>
<name>A0ACC7P4J0_9BACL</name>
<accession>A0ACC7P4J0</accession>
<keyword evidence="1" id="KW-0548">Nucleotidyltransferase</keyword>
<gene>
    <name evidence="1" type="ORF">ACI1P1_19590</name>
</gene>
<sequence>MKISEFAEHNQVTPKMLRHYDEIGLLKPEATDPVSGYRIYGEEQSRQLGWIQILKNLSFSLAEIKEILRGPVGRRELLKELKEKRIRILSALNEHHQKKLQIDRFIQLLERDEVQMDKLIELVSLEQTSVHELKKNMPNMEMFLENVADILAACAGADPVAVLRFDIARFKQVNDDYGFDVGDRVILACYEILLESARPFGTDACVGRTHGDEFILFVKGDKNQAEELAGRIVEGLGKFPFSSVGCHSRVGCTIGLLHTVKEKTGDIRRMIEDTLDTVNEARKGGPNTVLQLPYIER</sequence>
<keyword evidence="1" id="KW-0808">Transferase</keyword>
<evidence type="ECO:0000313" key="2">
    <source>
        <dbReference type="Proteomes" id="UP001631969"/>
    </source>
</evidence>
<organism evidence="1 2">
    <name type="scientific">Paenibacillus mesotrionivorans</name>
    <dbReference type="NCBI Taxonomy" id="3160968"/>
    <lineage>
        <taxon>Bacteria</taxon>
        <taxon>Bacillati</taxon>
        <taxon>Bacillota</taxon>
        <taxon>Bacilli</taxon>
        <taxon>Bacillales</taxon>
        <taxon>Paenibacillaceae</taxon>
        <taxon>Paenibacillus</taxon>
    </lineage>
</organism>
<reference evidence="1" key="1">
    <citation type="submission" date="2024-12" db="EMBL/GenBank/DDBJ databases">
        <authorList>
            <person name="Wu N."/>
        </authorList>
    </citation>
    <scope>NUCLEOTIDE SEQUENCE</scope>
    <source>
        <strain evidence="1">P15</strain>
    </source>
</reference>
<dbReference type="EMBL" id="JBJURJ010000013">
    <property type="protein sequence ID" value="MFM9330509.1"/>
    <property type="molecule type" value="Genomic_DNA"/>
</dbReference>
<dbReference type="Proteomes" id="UP001631969">
    <property type="component" value="Unassembled WGS sequence"/>
</dbReference>